<comment type="caution">
    <text evidence="2">The sequence shown here is derived from an EMBL/GenBank/DDBJ whole genome shotgun (WGS) entry which is preliminary data.</text>
</comment>
<feature type="transmembrane region" description="Helical" evidence="1">
    <location>
        <begin position="295"/>
        <end position="325"/>
    </location>
</feature>
<name>A0A5C5W761_9BACT</name>
<evidence type="ECO:0000313" key="3">
    <source>
        <dbReference type="Proteomes" id="UP000318995"/>
    </source>
</evidence>
<feature type="transmembrane region" description="Helical" evidence="1">
    <location>
        <begin position="453"/>
        <end position="477"/>
    </location>
</feature>
<keyword evidence="3" id="KW-1185">Reference proteome</keyword>
<feature type="transmembrane region" description="Helical" evidence="1">
    <location>
        <begin position="263"/>
        <end position="283"/>
    </location>
</feature>
<evidence type="ECO:0000256" key="1">
    <source>
        <dbReference type="SAM" id="Phobius"/>
    </source>
</evidence>
<dbReference type="Proteomes" id="UP000318995">
    <property type="component" value="Unassembled WGS sequence"/>
</dbReference>
<keyword evidence="1" id="KW-1133">Transmembrane helix</keyword>
<dbReference type="EMBL" id="SJPH01000003">
    <property type="protein sequence ID" value="TWT46444.1"/>
    <property type="molecule type" value="Genomic_DNA"/>
</dbReference>
<organism evidence="2 3">
    <name type="scientific">Botrimarina hoheduenensis</name>
    <dbReference type="NCBI Taxonomy" id="2528000"/>
    <lineage>
        <taxon>Bacteria</taxon>
        <taxon>Pseudomonadati</taxon>
        <taxon>Planctomycetota</taxon>
        <taxon>Planctomycetia</taxon>
        <taxon>Pirellulales</taxon>
        <taxon>Lacipirellulaceae</taxon>
        <taxon>Botrimarina</taxon>
    </lineage>
</organism>
<feature type="transmembrane region" description="Helical" evidence="1">
    <location>
        <begin position="419"/>
        <end position="441"/>
    </location>
</feature>
<feature type="transmembrane region" description="Helical" evidence="1">
    <location>
        <begin position="382"/>
        <end position="399"/>
    </location>
</feature>
<reference evidence="2 3" key="1">
    <citation type="submission" date="2019-02" db="EMBL/GenBank/DDBJ databases">
        <title>Deep-cultivation of Planctomycetes and their phenomic and genomic characterization uncovers novel biology.</title>
        <authorList>
            <person name="Wiegand S."/>
            <person name="Jogler M."/>
            <person name="Boedeker C."/>
            <person name="Pinto D."/>
            <person name="Vollmers J."/>
            <person name="Rivas-Marin E."/>
            <person name="Kohn T."/>
            <person name="Peeters S.H."/>
            <person name="Heuer A."/>
            <person name="Rast P."/>
            <person name="Oberbeckmann S."/>
            <person name="Bunk B."/>
            <person name="Jeske O."/>
            <person name="Meyerdierks A."/>
            <person name="Storesund J.E."/>
            <person name="Kallscheuer N."/>
            <person name="Luecker S."/>
            <person name="Lage O.M."/>
            <person name="Pohl T."/>
            <person name="Merkel B.J."/>
            <person name="Hornburger P."/>
            <person name="Mueller R.-W."/>
            <person name="Bruemmer F."/>
            <person name="Labrenz M."/>
            <person name="Spormann A.M."/>
            <person name="Op Den Camp H."/>
            <person name="Overmann J."/>
            <person name="Amann R."/>
            <person name="Jetten M.S.M."/>
            <person name="Mascher T."/>
            <person name="Medema M.H."/>
            <person name="Devos D.P."/>
            <person name="Kaster A.-K."/>
            <person name="Ovreas L."/>
            <person name="Rohde M."/>
            <person name="Galperin M.Y."/>
            <person name="Jogler C."/>
        </authorList>
    </citation>
    <scope>NUCLEOTIDE SEQUENCE [LARGE SCALE GENOMIC DNA]</scope>
    <source>
        <strain evidence="2 3">Pla111</strain>
    </source>
</reference>
<feature type="transmembrane region" description="Helical" evidence="1">
    <location>
        <begin position="349"/>
        <end position="375"/>
    </location>
</feature>
<keyword evidence="1" id="KW-0472">Membrane</keyword>
<evidence type="ECO:0000313" key="2">
    <source>
        <dbReference type="EMBL" id="TWT46444.1"/>
    </source>
</evidence>
<keyword evidence="1" id="KW-0812">Transmembrane</keyword>
<proteinExistence type="predicted"/>
<gene>
    <name evidence="2" type="ORF">Pla111_15400</name>
</gene>
<accession>A0A5C5W761</accession>
<dbReference type="AlphaFoldDB" id="A0A5C5W761"/>
<sequence>MHDTPTRLPRPAASGGSVLRFSCPTCGKACTAHAAAVGKRARCSSCNTDLVIPPASPKPTSPPPAPARQPFTSRARYTLSCGRCGTRYSVSGQPVGAKVSCPDCGVANLVSSEPDKPSKAQRPPALDQTQYELYEGEDQPWGVHLADQAPRHVSVVCQLCGTRMDVAEKHLGKQLVCPDCGTKTRIAVQPPAEKTKAPRLTDEAVEVEAAQENTLARFTVEEYLSRSRLGQEVASSRGAAAPPREAPSGALYRRAFTCWKSPGLIAVWLTVSVMGILVFCVLGGSVGGGAGVVSLGLGAIAGVLLLVVLLAISVLVAGVLAKILIELLSESSVGGDRVREWPTTDASEWLGPLVTLVVAGVVAAAPALLLLGGILPGGAPRLVWLSLWLGFPLVLLSQLESGSVWGVLSPPIVRTLSRFPLRWIAFYALSYPLVCGPWELVAEVAANRSMKWMYALIPLSLFATITYARVLGLHAWVLESLDRSSADASDSD</sequence>
<protein>
    <submittedName>
        <fullName evidence="2">CHY zinc finger</fullName>
    </submittedName>
</protein>